<sequence length="164" mass="17361">MAVGPVEYLVVTFPGGRFADAIAPVLADAVASEAVRILDLAFARRAAGGAVEQVERGEMDPQGLVPFDPPDDRPAGLPRITELGALEGLPEGSAAALIVWEDLWSVPLTRVAEEAGGRLLAHEKVPADGGDDVITLLERLADLKQRGILTDEEFSAQKTRILAD</sequence>
<evidence type="ECO:0000313" key="3">
    <source>
        <dbReference type="Proteomes" id="UP000002066"/>
    </source>
</evidence>
<name>A0A8D4BJ57_STRFA</name>
<dbReference type="EMBL" id="CP002475">
    <property type="protein sequence ID" value="ADW07365.1"/>
    <property type="molecule type" value="Genomic_DNA"/>
</dbReference>
<evidence type="ECO:0000313" key="2">
    <source>
        <dbReference type="EMBL" id="ADW07365.1"/>
    </source>
</evidence>
<dbReference type="Proteomes" id="UP000002066">
    <property type="component" value="Chromosome"/>
</dbReference>
<dbReference type="AlphaFoldDB" id="A0A8D4BJ57"/>
<dbReference type="Pfam" id="PF19850">
    <property type="entry name" value="DUF6325"/>
    <property type="match status" value="1"/>
</dbReference>
<accession>A0A8D4BJ57</accession>
<dbReference type="KEGG" id="sfa:Sfla_5979"/>
<evidence type="ECO:0000259" key="1">
    <source>
        <dbReference type="Pfam" id="PF09851"/>
    </source>
</evidence>
<gene>
    <name evidence="2" type="ordered locus">Sfla_5979</name>
</gene>
<dbReference type="Pfam" id="PF09851">
    <property type="entry name" value="SHOCT"/>
    <property type="match status" value="1"/>
</dbReference>
<reference evidence="2 3" key="1">
    <citation type="submission" date="2011-01" db="EMBL/GenBank/DDBJ databases">
        <title>Complete sequence of chromosome of Streptomyces flavogriseus ATCC 33331.</title>
        <authorList>
            <consortium name="US DOE Joint Genome Institute"/>
            <person name="Lucas S."/>
            <person name="Copeland A."/>
            <person name="Lapidus A."/>
            <person name="Cheng J.-F."/>
            <person name="Goodwin L."/>
            <person name="Pitluck S."/>
            <person name="Davenport K."/>
            <person name="Detter J.C."/>
            <person name="Han C."/>
            <person name="Tapia R."/>
            <person name="Land M."/>
            <person name="Hauser L."/>
            <person name="Kyrpides N."/>
            <person name="Ivanova N."/>
            <person name="Ovchinnikova G."/>
            <person name="Pagani I."/>
            <person name="Brumm P."/>
            <person name="Mead D."/>
            <person name="Woyke T."/>
        </authorList>
    </citation>
    <scope>NUCLEOTIDE SEQUENCE [LARGE SCALE GENOMIC DNA]</scope>
    <source>
        <strain evidence="3">ATCC 33331 / IAF-45CD</strain>
    </source>
</reference>
<proteinExistence type="predicted"/>
<dbReference type="OrthoDB" id="1779644at2"/>
<dbReference type="InterPro" id="IPR018649">
    <property type="entry name" value="SHOCT"/>
</dbReference>
<feature type="domain" description="SHOCT" evidence="1">
    <location>
        <begin position="137"/>
        <end position="162"/>
    </location>
</feature>
<organism evidence="2 3">
    <name type="scientific">Streptomyces pratensis (strain ATCC 33331 / IAF-45CD)</name>
    <dbReference type="NCBI Taxonomy" id="591167"/>
    <lineage>
        <taxon>Bacteria</taxon>
        <taxon>Bacillati</taxon>
        <taxon>Actinomycetota</taxon>
        <taxon>Actinomycetes</taxon>
        <taxon>Kitasatosporales</taxon>
        <taxon>Streptomycetaceae</taxon>
        <taxon>Streptomyces</taxon>
    </lineage>
</organism>
<protein>
    <recommendedName>
        <fullName evidence="1">SHOCT domain-containing protein</fullName>
    </recommendedName>
</protein>
<dbReference type="InterPro" id="IPR046288">
    <property type="entry name" value="DUF6325"/>
</dbReference>